<organism evidence="2 3">
    <name type="scientific">Tuber aestivum</name>
    <name type="common">summer truffle</name>
    <dbReference type="NCBI Taxonomy" id="59557"/>
    <lineage>
        <taxon>Eukaryota</taxon>
        <taxon>Fungi</taxon>
        <taxon>Dikarya</taxon>
        <taxon>Ascomycota</taxon>
        <taxon>Pezizomycotina</taxon>
        <taxon>Pezizomycetes</taxon>
        <taxon>Pezizales</taxon>
        <taxon>Tuberaceae</taxon>
        <taxon>Tuber</taxon>
    </lineage>
</organism>
<feature type="compositionally biased region" description="Pro residues" evidence="1">
    <location>
        <begin position="376"/>
        <end position="385"/>
    </location>
</feature>
<feature type="compositionally biased region" description="Gly residues" evidence="1">
    <location>
        <begin position="198"/>
        <end position="210"/>
    </location>
</feature>
<feature type="compositionally biased region" description="Pro residues" evidence="1">
    <location>
        <begin position="402"/>
        <end position="411"/>
    </location>
</feature>
<gene>
    <name evidence="2" type="ORF">GSTUAT00007859001</name>
</gene>
<dbReference type="Proteomes" id="UP001412239">
    <property type="component" value="Unassembled WGS sequence"/>
</dbReference>
<sequence>MSINVQHRAGCHNTTDDFASILVEKVSRVSLSLASEFELVVNSMLLAFGCPDCHVLRDDTFGLFVTNHSPSASPASSFGPSQSTATPGTDSLVAEHLAAGRVGTPSESQNFMIGRNASPPSSHASSDNASLGSLAPSENPLPGYSKRNDLVGSNYRTPVPCPSVMGITETRYRRFLKTGGNVSWADEIESTPQDTSMGLGGGKTTEGNGVGDSRHASLDPEEEDGVALVGDRTQSTDYGSMPPLPSTLAETTSEVDMLEGLEEMECGQVVPALGNGLGDSVWAASSPVAIWEASVGPADPNRPIVEQDLMIDRLGAYRRFNEVAMDMHFIKTVLNTMDNSVHALHNHINRLQRRKDAAARTTVNKNVNQTNKKAAVPPPVTPTAPPGTSVVRPTTKNAGPVPTLPRKPPTAPAVQAVRPSDIPLPVTKTLSYVQAATAVSGPQEFTLVQRRRLKSPPPAPLVTVRERHVVVRFDDRGSKVGLPAGVNTEVCKAALNKVLANGSSPARFALCVQHRTSGDLLLTLAQHSAASVWKFVSGIERALMELRLHSFAFGRDTKKIRVLASNLPFAPSGVGTTWQVEDWKGDSAFDDMIQDLEMSNPGFKVVGRPHWVGSLAGHKSHRHMQGSVVFTVELDPGVKEALGRSSVMVYSHRRPLRVWAEIKPTSLCRRCLQHGHVAVMCRAPFACKF</sequence>
<feature type="region of interest" description="Disordered" evidence="1">
    <location>
        <begin position="372"/>
        <end position="413"/>
    </location>
</feature>
<feature type="region of interest" description="Disordered" evidence="1">
    <location>
        <begin position="104"/>
        <end position="149"/>
    </location>
</feature>
<feature type="compositionally biased region" description="Polar residues" evidence="1">
    <location>
        <begin position="118"/>
        <end position="131"/>
    </location>
</feature>
<evidence type="ECO:0000313" key="3">
    <source>
        <dbReference type="Proteomes" id="UP001412239"/>
    </source>
</evidence>
<dbReference type="EMBL" id="LN891149">
    <property type="protein sequence ID" value="CUS08058.1"/>
    <property type="molecule type" value="Genomic_DNA"/>
</dbReference>
<protein>
    <submittedName>
        <fullName evidence="2">Uncharacterized protein</fullName>
    </submittedName>
</protein>
<proteinExistence type="predicted"/>
<evidence type="ECO:0000256" key="1">
    <source>
        <dbReference type="SAM" id="MobiDB-lite"/>
    </source>
</evidence>
<name>A0A292PN70_9PEZI</name>
<reference evidence="2" key="1">
    <citation type="submission" date="2015-10" db="EMBL/GenBank/DDBJ databases">
        <authorList>
            <person name="Regsiter A."/>
            <person name="william w."/>
        </authorList>
    </citation>
    <scope>NUCLEOTIDE SEQUENCE</scope>
    <source>
        <strain evidence="2">Montdore</strain>
    </source>
</reference>
<evidence type="ECO:0000313" key="2">
    <source>
        <dbReference type="EMBL" id="CUS08058.1"/>
    </source>
</evidence>
<keyword evidence="3" id="KW-1185">Reference proteome</keyword>
<feature type="region of interest" description="Disordered" evidence="1">
    <location>
        <begin position="190"/>
        <end position="224"/>
    </location>
</feature>
<dbReference type="AlphaFoldDB" id="A0A292PN70"/>
<accession>A0A292PN70</accession>